<feature type="domain" description="STAS" evidence="7">
    <location>
        <begin position="605"/>
        <end position="750"/>
    </location>
</feature>
<feature type="transmembrane region" description="Helical" evidence="6">
    <location>
        <begin position="538"/>
        <end position="564"/>
    </location>
</feature>
<dbReference type="STRING" id="1169540.A0A0G4FAU4"/>
<feature type="compositionally biased region" description="Basic and acidic residues" evidence="5">
    <location>
        <begin position="1"/>
        <end position="16"/>
    </location>
</feature>
<dbReference type="NCBIfam" id="TIGR00815">
    <property type="entry name" value="sulP"/>
    <property type="match status" value="1"/>
</dbReference>
<feature type="compositionally biased region" description="Basic and acidic residues" evidence="5">
    <location>
        <begin position="27"/>
        <end position="39"/>
    </location>
</feature>
<dbReference type="VEuPathDB" id="CryptoDB:Vbra_8975"/>
<feature type="transmembrane region" description="Helical" evidence="6">
    <location>
        <begin position="356"/>
        <end position="372"/>
    </location>
</feature>
<dbReference type="PROSITE" id="PS50801">
    <property type="entry name" value="STAS"/>
    <property type="match status" value="1"/>
</dbReference>
<dbReference type="GO" id="GO:0016020">
    <property type="term" value="C:membrane"/>
    <property type="evidence" value="ECO:0007669"/>
    <property type="project" value="UniProtKB-SubCell"/>
</dbReference>
<protein>
    <recommendedName>
        <fullName evidence="7">STAS domain-containing protein</fullName>
    </recommendedName>
</protein>
<dbReference type="GO" id="GO:0008271">
    <property type="term" value="F:secondary active sulfate transmembrane transporter activity"/>
    <property type="evidence" value="ECO:0007669"/>
    <property type="project" value="InterPro"/>
</dbReference>
<feature type="transmembrane region" description="Helical" evidence="6">
    <location>
        <begin position="440"/>
        <end position="459"/>
    </location>
</feature>
<evidence type="ECO:0000313" key="8">
    <source>
        <dbReference type="EMBL" id="CEM10010.1"/>
    </source>
</evidence>
<keyword evidence="2 6" id="KW-0812">Transmembrane</keyword>
<dbReference type="InterPro" id="IPR036513">
    <property type="entry name" value="STAS_dom_sf"/>
</dbReference>
<dbReference type="CDD" id="cd07042">
    <property type="entry name" value="STAS_SulP_like_sulfate_transporter"/>
    <property type="match status" value="1"/>
</dbReference>
<feature type="transmembrane region" description="Helical" evidence="6">
    <location>
        <begin position="479"/>
        <end position="500"/>
    </location>
</feature>
<dbReference type="Pfam" id="PF01740">
    <property type="entry name" value="STAS"/>
    <property type="match status" value="1"/>
</dbReference>
<dbReference type="InterPro" id="IPR002645">
    <property type="entry name" value="STAS_dom"/>
</dbReference>
<dbReference type="InterPro" id="IPR011547">
    <property type="entry name" value="SLC26A/SulP_dom"/>
</dbReference>
<evidence type="ECO:0000256" key="3">
    <source>
        <dbReference type="ARBA" id="ARBA00022989"/>
    </source>
</evidence>
<name>A0A0G4FAU4_VITBC</name>
<dbReference type="PhylomeDB" id="A0A0G4FAU4"/>
<gene>
    <name evidence="8" type="ORF">Vbra_8975</name>
</gene>
<evidence type="ECO:0000256" key="1">
    <source>
        <dbReference type="ARBA" id="ARBA00004141"/>
    </source>
</evidence>
<organism evidence="8 9">
    <name type="scientific">Vitrella brassicaformis (strain CCMP3155)</name>
    <dbReference type="NCBI Taxonomy" id="1169540"/>
    <lineage>
        <taxon>Eukaryota</taxon>
        <taxon>Sar</taxon>
        <taxon>Alveolata</taxon>
        <taxon>Colpodellida</taxon>
        <taxon>Vitrellaceae</taxon>
        <taxon>Vitrella</taxon>
    </lineage>
</organism>
<dbReference type="SUPFAM" id="SSF52091">
    <property type="entry name" value="SpoIIaa-like"/>
    <property type="match status" value="1"/>
</dbReference>
<dbReference type="Proteomes" id="UP000041254">
    <property type="component" value="Unassembled WGS sequence"/>
</dbReference>
<feature type="transmembrane region" description="Helical" evidence="6">
    <location>
        <begin position="317"/>
        <end position="335"/>
    </location>
</feature>
<dbReference type="AlphaFoldDB" id="A0A0G4FAU4"/>
<reference evidence="8 9" key="1">
    <citation type="submission" date="2014-11" db="EMBL/GenBank/DDBJ databases">
        <authorList>
            <person name="Zhu J."/>
            <person name="Qi W."/>
            <person name="Song R."/>
        </authorList>
    </citation>
    <scope>NUCLEOTIDE SEQUENCE [LARGE SCALE GENOMIC DNA]</scope>
</reference>
<dbReference type="InterPro" id="IPR018045">
    <property type="entry name" value="S04_transporter_CS"/>
</dbReference>
<feature type="transmembrane region" description="Helical" evidence="6">
    <location>
        <begin position="157"/>
        <end position="177"/>
    </location>
</feature>
<dbReference type="Pfam" id="PF00916">
    <property type="entry name" value="Sulfate_transp"/>
    <property type="match status" value="1"/>
</dbReference>
<evidence type="ECO:0000256" key="2">
    <source>
        <dbReference type="ARBA" id="ARBA00022692"/>
    </source>
</evidence>
<dbReference type="InParanoid" id="A0A0G4FAU4"/>
<evidence type="ECO:0000313" key="9">
    <source>
        <dbReference type="Proteomes" id="UP000041254"/>
    </source>
</evidence>
<keyword evidence="4 6" id="KW-0472">Membrane</keyword>
<dbReference type="Gene3D" id="3.30.750.24">
    <property type="entry name" value="STAS domain"/>
    <property type="match status" value="1"/>
</dbReference>
<feature type="transmembrane region" description="Helical" evidence="6">
    <location>
        <begin position="238"/>
        <end position="260"/>
    </location>
</feature>
<dbReference type="EMBL" id="CDMY01000399">
    <property type="protein sequence ID" value="CEM10010.1"/>
    <property type="molecule type" value="Genomic_DNA"/>
</dbReference>
<dbReference type="PANTHER" id="PTHR11814">
    <property type="entry name" value="SULFATE TRANSPORTER"/>
    <property type="match status" value="1"/>
</dbReference>
<dbReference type="PROSITE" id="PS01130">
    <property type="entry name" value="SLC26A"/>
    <property type="match status" value="1"/>
</dbReference>
<dbReference type="OrthoDB" id="288203at2759"/>
<keyword evidence="9" id="KW-1185">Reference proteome</keyword>
<dbReference type="InterPro" id="IPR001902">
    <property type="entry name" value="SLC26A/SulP_fam"/>
</dbReference>
<comment type="subcellular location">
    <subcellularLocation>
        <location evidence="1">Membrane</location>
        <topology evidence="1">Multi-pass membrane protein</topology>
    </subcellularLocation>
</comment>
<accession>A0A0G4FAU4</accession>
<feature type="transmembrane region" description="Helical" evidence="6">
    <location>
        <begin position="507"/>
        <end position="526"/>
    </location>
</feature>
<keyword evidence="3 6" id="KW-1133">Transmembrane helix</keyword>
<evidence type="ECO:0000259" key="7">
    <source>
        <dbReference type="PROSITE" id="PS50801"/>
    </source>
</evidence>
<feature type="region of interest" description="Disordered" evidence="5">
    <location>
        <begin position="1"/>
        <end position="56"/>
    </location>
</feature>
<sequence>MSQQPEDRAQEDELYRELAQSVRNHAAVREGEGEGDDAHGGASPGMNGAGEGREADDKKVTITQNDVCLAVPDTASAPPDGHPAGDSPVQAEISGDVTALLNDFHDLPSKKQFRPLQHFPKRWDDFKAVGLWCWREYVPIGGWLPTYNWRKDGVGDLVAGITTACFLVPQGMSYALVANLEPVYGLYSAMVSTIVYALLGSSRQLAVGPVAIVSILTAEAISELGIDPKLSDGNENPLYTSRAIALAFVVGIYSLGLGLFRLGFLVNFLGHPVASGFTSAGAIIIGLSQLKHVVGYQVDKGTIQKSFESIIEGAEDFSWQSFLMGVLVIFVLWLFKRNFFVKHPKFQWIRRLPSQLLVIIFATLITWAAGFQNKPAKIKIIAAVPDGIPKAQAPDIDSNVFADLAVAGGTITLIGFMESIAVAEIYATKNDYSLIPNQELIALGACNLLGSMFSCYPTAGGFGRTAVNAAAGAKTPLASLITGLVLALVLAFLTSLFYYLPKPSLGAIVIFAVVGLFDWQEMVHLWHVNKRDFCTLMATFILTLTLGVETGILIGIGISIILIIHQSAFPYTAVLGRVHKLGAPSEAPEAAEDQVYPFYRDIRRKKDIASTVPGVVVFRFDADLHFANCNFFKKRLLEEYKLAGGFTGVEATTTVPARGKEETDSPVLSVQEQENAVHTIVLEFSSVTRVDSSALAVLKKVHAYYRKRGVRLYVANAKAAARDDLQRGHVAQMYGYTHFFPSVDLAVKRALLSCGGSMSRSYEKTTPVHA</sequence>
<evidence type="ECO:0000256" key="6">
    <source>
        <dbReference type="SAM" id="Phobius"/>
    </source>
</evidence>
<dbReference type="OMA" id="PALYWIP"/>
<feature type="transmembrane region" description="Helical" evidence="6">
    <location>
        <begin position="206"/>
        <end position="226"/>
    </location>
</feature>
<feature type="transmembrane region" description="Helical" evidence="6">
    <location>
        <begin position="183"/>
        <end position="199"/>
    </location>
</feature>
<evidence type="ECO:0000256" key="5">
    <source>
        <dbReference type="SAM" id="MobiDB-lite"/>
    </source>
</evidence>
<evidence type="ECO:0000256" key="4">
    <source>
        <dbReference type="ARBA" id="ARBA00023136"/>
    </source>
</evidence>
<proteinExistence type="predicted"/>
<feature type="transmembrane region" description="Helical" evidence="6">
    <location>
        <begin position="404"/>
        <end position="428"/>
    </location>
</feature>
<feature type="transmembrane region" description="Helical" evidence="6">
    <location>
        <begin position="272"/>
        <end position="290"/>
    </location>
</feature>